<proteinExistence type="inferred from homology"/>
<dbReference type="Proteomes" id="UP000001476">
    <property type="component" value="Chromosome"/>
</dbReference>
<dbReference type="AlphaFoldDB" id="C4Z2M5"/>
<dbReference type="GeneID" id="41356281"/>
<evidence type="ECO:0000256" key="1">
    <source>
        <dbReference type="ARBA" id="ARBA00009013"/>
    </source>
</evidence>
<evidence type="ECO:0000256" key="2">
    <source>
        <dbReference type="RuleBase" id="RU003749"/>
    </source>
</evidence>
<name>C4Z2M5_LACE2</name>
<dbReference type="CDD" id="cd07043">
    <property type="entry name" value="STAS_anti-anti-sigma_factors"/>
    <property type="match status" value="1"/>
</dbReference>
<evidence type="ECO:0000313" key="6">
    <source>
        <dbReference type="Proteomes" id="UP000001476"/>
    </source>
</evidence>
<evidence type="ECO:0000259" key="4">
    <source>
        <dbReference type="PROSITE" id="PS50801"/>
    </source>
</evidence>
<gene>
    <name evidence="5" type="ordered locus">EUBELI_01609</name>
</gene>
<dbReference type="Pfam" id="PF01740">
    <property type="entry name" value="STAS"/>
    <property type="match status" value="1"/>
</dbReference>
<dbReference type="Gene3D" id="3.30.750.24">
    <property type="entry name" value="STAS domain"/>
    <property type="match status" value="1"/>
</dbReference>
<dbReference type="InterPro" id="IPR002645">
    <property type="entry name" value="STAS_dom"/>
</dbReference>
<dbReference type="RefSeq" id="WP_012739835.1">
    <property type="nucleotide sequence ID" value="NC_012778.1"/>
</dbReference>
<dbReference type="HOGENOM" id="CLU_115403_7_0_9"/>
<dbReference type="PANTHER" id="PTHR33495">
    <property type="entry name" value="ANTI-SIGMA FACTOR ANTAGONIST TM_1081-RELATED-RELATED"/>
    <property type="match status" value="1"/>
</dbReference>
<keyword evidence="3" id="KW-0175">Coiled coil</keyword>
<dbReference type="eggNOG" id="COG1366">
    <property type="taxonomic scope" value="Bacteria"/>
</dbReference>
<dbReference type="NCBIfam" id="TIGR00377">
    <property type="entry name" value="ant_ant_sig"/>
    <property type="match status" value="1"/>
</dbReference>
<evidence type="ECO:0000256" key="3">
    <source>
        <dbReference type="SAM" id="Coils"/>
    </source>
</evidence>
<evidence type="ECO:0000313" key="5">
    <source>
        <dbReference type="EMBL" id="ACR72600.1"/>
    </source>
</evidence>
<dbReference type="PANTHER" id="PTHR33495:SF2">
    <property type="entry name" value="ANTI-SIGMA FACTOR ANTAGONIST TM_1081-RELATED"/>
    <property type="match status" value="1"/>
</dbReference>
<dbReference type="GO" id="GO:0043856">
    <property type="term" value="F:anti-sigma factor antagonist activity"/>
    <property type="evidence" value="ECO:0007669"/>
    <property type="project" value="InterPro"/>
</dbReference>
<feature type="domain" description="STAS" evidence="4">
    <location>
        <begin position="43"/>
        <end position="138"/>
    </location>
</feature>
<reference evidence="5 6" key="1">
    <citation type="journal article" date="2009" name="Proc. Natl. Acad. Sci. U.S.A.">
        <title>Characterizing a model human gut microbiota composed of members of its two dominant bacterial phyla.</title>
        <authorList>
            <person name="Mahowald M.A."/>
            <person name="Rey F.E."/>
            <person name="Seedorf H."/>
            <person name="Turnbaugh P.J."/>
            <person name="Fulton R.S."/>
            <person name="Wollam A."/>
            <person name="Shah N."/>
            <person name="Wang C."/>
            <person name="Magrini V."/>
            <person name="Wilson R.K."/>
            <person name="Cantarel B.L."/>
            <person name="Coutinho P.M."/>
            <person name="Henrissat B."/>
            <person name="Crock L.W."/>
            <person name="Russell A."/>
            <person name="Verberkmoes N.C."/>
            <person name="Hettich R.L."/>
            <person name="Gordon J.I."/>
        </authorList>
    </citation>
    <scope>NUCLEOTIDE SEQUENCE [LARGE SCALE GENOMIC DNA]</scope>
    <source>
        <strain evidence="6">ATCC 27750 / DSM 3376 / VPI C15-48 / C15-B4</strain>
    </source>
</reference>
<sequence>MSRQEIKKNYNEAEEKNFDISQEIQEEETRHMDYIYMVNGDKLIIRMNAELDHHLAEEMRQVIDDVIDKRGVMHIVFDFTKVDFMDSAGIGLIMGRYKKVMDKGDITIVGVRESVKRILLISGLHKIVNIYELKGQEV</sequence>
<dbReference type="InterPro" id="IPR036513">
    <property type="entry name" value="STAS_dom_sf"/>
</dbReference>
<dbReference type="STRING" id="515620.EUBELI_01609"/>
<dbReference type="InterPro" id="IPR003658">
    <property type="entry name" value="Anti-sigma_ant"/>
</dbReference>
<dbReference type="EMBL" id="CP001104">
    <property type="protein sequence ID" value="ACR72600.1"/>
    <property type="molecule type" value="Genomic_DNA"/>
</dbReference>
<protein>
    <recommendedName>
        <fullName evidence="2">Anti-sigma factor antagonist</fullName>
    </recommendedName>
</protein>
<accession>C4Z2M5</accession>
<dbReference type="SUPFAM" id="SSF52091">
    <property type="entry name" value="SpoIIaa-like"/>
    <property type="match status" value="1"/>
</dbReference>
<comment type="similarity">
    <text evidence="1 2">Belongs to the anti-sigma-factor antagonist family.</text>
</comment>
<keyword evidence="6" id="KW-1185">Reference proteome</keyword>
<dbReference type="PROSITE" id="PS50801">
    <property type="entry name" value="STAS"/>
    <property type="match status" value="1"/>
</dbReference>
<feature type="coiled-coil region" evidence="3">
    <location>
        <begin position="3"/>
        <end position="30"/>
    </location>
</feature>
<organism evidence="5 6">
    <name type="scientific">Lachnospira eligens (strain ATCC 27750 / DSM 3376 / VPI C15-48 / C15-B4)</name>
    <name type="common">Eubacterium eligens</name>
    <dbReference type="NCBI Taxonomy" id="515620"/>
    <lineage>
        <taxon>Bacteria</taxon>
        <taxon>Bacillati</taxon>
        <taxon>Bacillota</taxon>
        <taxon>Clostridia</taxon>
        <taxon>Lachnospirales</taxon>
        <taxon>Lachnospiraceae</taxon>
        <taxon>Lachnospira</taxon>
    </lineage>
</organism>
<dbReference type="KEGG" id="eel:EUBELI_01609"/>